<dbReference type="Pfam" id="PF02311">
    <property type="entry name" value="AraC_binding"/>
    <property type="match status" value="1"/>
</dbReference>
<evidence type="ECO:0000313" key="3">
    <source>
        <dbReference type="EMBL" id="QXH33014.1"/>
    </source>
</evidence>
<dbReference type="InterPro" id="IPR018060">
    <property type="entry name" value="HTH_AraC"/>
</dbReference>
<accession>A0ABX8M1H5</accession>
<name>A0ABX8M1H5_9PSED</name>
<reference evidence="3" key="1">
    <citation type="journal article" date="2021" name="Microorganisms">
        <title>The Ever-Expanding Pseudomonas Genus: Description of 43 New Species and Partition of the Pseudomonas putida Group.</title>
        <authorList>
            <person name="Girard L."/>
            <person name="Lood C."/>
            <person name="Hofte M."/>
            <person name="Vandamme P."/>
            <person name="Rokni-Zadeh H."/>
            <person name="van Noort V."/>
            <person name="Lavigne R."/>
            <person name="De Mot R."/>
        </authorList>
    </citation>
    <scope>NUCLEOTIDE SEQUENCE</scope>
    <source>
        <strain evidence="3">COW39</strain>
    </source>
</reference>
<gene>
    <name evidence="3" type="ORF">KSS95_12485</name>
</gene>
<sequence>MAWLDPDSSFDPNAFGAPVLGICSALGEHDSGRHRHDRGQLLFTRQGCVRIDTPGRLCLLPPTQAAWIPAGLEHRARMRETVDYRSLYFTAALCEGLPTQVTVLSVNPLLRELVERIALAPFATAWDQGAAAHLLALCLSELQQAPRQPMFLPLPGDRRLARLLEQLDRLPPALSELAGQVGASEKTISRLFRRDTGLSYQQWRQQWRLLRAVEQLALQRPLGAIADELGFATDSAFIAFFRGLTGLTPGAWNRATSPG</sequence>
<dbReference type="SMART" id="SM00342">
    <property type="entry name" value="HTH_ARAC"/>
    <property type="match status" value="1"/>
</dbReference>
<dbReference type="EMBL" id="CP077073">
    <property type="protein sequence ID" value="QXH33014.1"/>
    <property type="molecule type" value="Genomic_DNA"/>
</dbReference>
<dbReference type="CDD" id="cd06124">
    <property type="entry name" value="cupin_NimR-like_N"/>
    <property type="match status" value="1"/>
</dbReference>
<feature type="domain" description="HTH araC/xylS-type" evidence="2">
    <location>
        <begin position="157"/>
        <end position="255"/>
    </location>
</feature>
<evidence type="ECO:0000256" key="1">
    <source>
        <dbReference type="ARBA" id="ARBA00023125"/>
    </source>
</evidence>
<dbReference type="PANTHER" id="PTHR11019">
    <property type="entry name" value="HTH-TYPE TRANSCRIPTIONAL REGULATOR NIMR"/>
    <property type="match status" value="1"/>
</dbReference>
<dbReference type="PANTHER" id="PTHR11019:SF159">
    <property type="entry name" value="TRANSCRIPTIONAL REGULATOR-RELATED"/>
    <property type="match status" value="1"/>
</dbReference>
<keyword evidence="1" id="KW-0238">DNA-binding</keyword>
<dbReference type="Pfam" id="PF12833">
    <property type="entry name" value="HTH_18"/>
    <property type="match status" value="1"/>
</dbReference>
<dbReference type="PROSITE" id="PS01124">
    <property type="entry name" value="HTH_ARAC_FAMILY_2"/>
    <property type="match status" value="1"/>
</dbReference>
<organism evidence="3 4">
    <name type="scientific">Pseudomonas muyukensis</name>
    <dbReference type="NCBI Taxonomy" id="2842357"/>
    <lineage>
        <taxon>Bacteria</taxon>
        <taxon>Pseudomonadati</taxon>
        <taxon>Pseudomonadota</taxon>
        <taxon>Gammaproteobacteria</taxon>
        <taxon>Pseudomonadales</taxon>
        <taxon>Pseudomonadaceae</taxon>
        <taxon>Pseudomonas</taxon>
    </lineage>
</organism>
<dbReference type="Proteomes" id="UP001047646">
    <property type="component" value="Chromosome"/>
</dbReference>
<evidence type="ECO:0000313" key="4">
    <source>
        <dbReference type="Proteomes" id="UP001047646"/>
    </source>
</evidence>
<evidence type="ECO:0000259" key="2">
    <source>
        <dbReference type="PROSITE" id="PS01124"/>
    </source>
</evidence>
<proteinExistence type="predicted"/>
<dbReference type="InterPro" id="IPR003313">
    <property type="entry name" value="AraC-bd"/>
</dbReference>
<protein>
    <submittedName>
        <fullName evidence="3">Helix-turn-helix transcriptional regulator</fullName>
    </submittedName>
</protein>
<keyword evidence="4" id="KW-1185">Reference proteome</keyword>
<dbReference type="RefSeq" id="WP_217847417.1">
    <property type="nucleotide sequence ID" value="NZ_CP077073.1"/>
</dbReference>